<evidence type="ECO:0000313" key="3">
    <source>
        <dbReference type="EMBL" id="MBB4841419.1"/>
    </source>
</evidence>
<dbReference type="EMBL" id="JACHLN010000005">
    <property type="protein sequence ID" value="MBB4841419.1"/>
    <property type="molecule type" value="Genomic_DNA"/>
</dbReference>
<feature type="chain" id="PRO_5030758829" evidence="2">
    <location>
        <begin position="30"/>
        <end position="88"/>
    </location>
</feature>
<feature type="region of interest" description="Disordered" evidence="1">
    <location>
        <begin position="27"/>
        <end position="60"/>
    </location>
</feature>
<dbReference type="AlphaFoldDB" id="A0A7W7K5G5"/>
<gene>
    <name evidence="3" type="ORF">HNP52_004521</name>
</gene>
<dbReference type="Proteomes" id="UP000575241">
    <property type="component" value="Unassembled WGS sequence"/>
</dbReference>
<feature type="compositionally biased region" description="Basic and acidic residues" evidence="1">
    <location>
        <begin position="33"/>
        <end position="50"/>
    </location>
</feature>
<evidence type="ECO:0000313" key="4">
    <source>
        <dbReference type="Proteomes" id="UP000575241"/>
    </source>
</evidence>
<name>A0A7W7K5G5_9SPHN</name>
<organism evidence="3 4">
    <name type="scientific">Sphingomonas kyeonggiensis</name>
    <dbReference type="NCBI Taxonomy" id="1268553"/>
    <lineage>
        <taxon>Bacteria</taxon>
        <taxon>Pseudomonadati</taxon>
        <taxon>Pseudomonadota</taxon>
        <taxon>Alphaproteobacteria</taxon>
        <taxon>Sphingomonadales</taxon>
        <taxon>Sphingomonadaceae</taxon>
        <taxon>Sphingomonas</taxon>
    </lineage>
</organism>
<protein>
    <submittedName>
        <fullName evidence="3">Uncharacterized protein</fullName>
    </submittedName>
</protein>
<evidence type="ECO:0000256" key="2">
    <source>
        <dbReference type="SAM" id="SignalP"/>
    </source>
</evidence>
<evidence type="ECO:0000256" key="1">
    <source>
        <dbReference type="SAM" id="MobiDB-lite"/>
    </source>
</evidence>
<proteinExistence type="predicted"/>
<comment type="caution">
    <text evidence="3">The sequence shown here is derived from an EMBL/GenBank/DDBJ whole genome shotgun (WGS) entry which is preliminary data.</text>
</comment>
<keyword evidence="4" id="KW-1185">Reference proteome</keyword>
<feature type="signal peptide" evidence="2">
    <location>
        <begin position="1"/>
        <end position="29"/>
    </location>
</feature>
<sequence>MISKPIQSACLAFAATVTLVAGAVSPAMARSNDPAKEAPKKSDDQSDKAMQKKYCVQGPSTGTMFPKRECHTRADWIALTGKDPLKKD</sequence>
<accession>A0A7W7K5G5</accession>
<keyword evidence="2" id="KW-0732">Signal</keyword>
<reference evidence="3 4" key="1">
    <citation type="submission" date="2020-08" db="EMBL/GenBank/DDBJ databases">
        <title>Functional genomics of gut bacteria from endangered species of beetles.</title>
        <authorList>
            <person name="Carlos-Shanley C."/>
        </authorList>
    </citation>
    <scope>NUCLEOTIDE SEQUENCE [LARGE SCALE GENOMIC DNA]</scope>
    <source>
        <strain evidence="3 4">S00224</strain>
    </source>
</reference>
<dbReference type="RefSeq" id="WP_184171154.1">
    <property type="nucleotide sequence ID" value="NZ_JACHLN010000005.1"/>
</dbReference>